<evidence type="ECO:0000313" key="9">
    <source>
        <dbReference type="Proteomes" id="UP000484076"/>
    </source>
</evidence>
<dbReference type="GO" id="GO:0005886">
    <property type="term" value="C:plasma membrane"/>
    <property type="evidence" value="ECO:0007669"/>
    <property type="project" value="UniProtKB-SubCell"/>
</dbReference>
<dbReference type="RefSeq" id="WP_152824807.1">
    <property type="nucleotide sequence ID" value="NZ_WHUT02000003.1"/>
</dbReference>
<dbReference type="EMBL" id="WHUT02000003">
    <property type="protein sequence ID" value="NUB43998.1"/>
    <property type="molecule type" value="Genomic_DNA"/>
</dbReference>
<keyword evidence="3" id="KW-1003">Cell membrane</keyword>
<dbReference type="PANTHER" id="PTHR33452:SF1">
    <property type="entry name" value="INNER MEMBRANE PROTEIN YPHA-RELATED"/>
    <property type="match status" value="1"/>
</dbReference>
<accession>A0A8X8GTE6</accession>
<evidence type="ECO:0000256" key="3">
    <source>
        <dbReference type="ARBA" id="ARBA00022475"/>
    </source>
</evidence>
<dbReference type="Proteomes" id="UP000484076">
    <property type="component" value="Unassembled WGS sequence"/>
</dbReference>
<evidence type="ECO:0000256" key="6">
    <source>
        <dbReference type="ARBA" id="ARBA00023136"/>
    </source>
</evidence>
<dbReference type="PANTHER" id="PTHR33452">
    <property type="entry name" value="OXIDOREDUCTASE CATD-RELATED"/>
    <property type="match status" value="1"/>
</dbReference>
<comment type="caution">
    <text evidence="8">The sequence shown here is derived from an EMBL/GenBank/DDBJ whole genome shotgun (WGS) entry which is preliminary data.</text>
</comment>
<dbReference type="Pfam" id="PF07681">
    <property type="entry name" value="DoxX"/>
    <property type="match status" value="1"/>
</dbReference>
<sequence>MDKMLNLTGRVLIAALFAAGAVQKLTDPGAVEGLLAGAGLPGWLVWPAAAFNALAAVALIAGVAPRFWALALAGYCMVTSAFHWLPDDPWQMSIVIKNWAIAGGLLVLASQGPKADHSAGRGRDHS</sequence>
<protein>
    <submittedName>
        <fullName evidence="8">DoxX family protein</fullName>
    </submittedName>
</protein>
<dbReference type="InterPro" id="IPR051907">
    <property type="entry name" value="DoxX-like_oxidoreductase"/>
</dbReference>
<evidence type="ECO:0000313" key="8">
    <source>
        <dbReference type="EMBL" id="NUB43998.1"/>
    </source>
</evidence>
<evidence type="ECO:0000256" key="2">
    <source>
        <dbReference type="ARBA" id="ARBA00006679"/>
    </source>
</evidence>
<organism evidence="8 9">
    <name type="scientific">Fertoeibacter niger</name>
    <dbReference type="NCBI Taxonomy" id="2656921"/>
    <lineage>
        <taxon>Bacteria</taxon>
        <taxon>Pseudomonadati</taxon>
        <taxon>Pseudomonadota</taxon>
        <taxon>Alphaproteobacteria</taxon>
        <taxon>Rhodobacterales</taxon>
        <taxon>Paracoccaceae</taxon>
        <taxon>Fertoeibacter</taxon>
    </lineage>
</organism>
<feature type="transmembrane region" description="Helical" evidence="7">
    <location>
        <begin position="40"/>
        <end position="60"/>
    </location>
</feature>
<gene>
    <name evidence="8" type="ORF">GEU84_006370</name>
</gene>
<dbReference type="InterPro" id="IPR032808">
    <property type="entry name" value="DoxX"/>
</dbReference>
<evidence type="ECO:0000256" key="4">
    <source>
        <dbReference type="ARBA" id="ARBA00022692"/>
    </source>
</evidence>
<evidence type="ECO:0000256" key="1">
    <source>
        <dbReference type="ARBA" id="ARBA00004651"/>
    </source>
</evidence>
<keyword evidence="4 7" id="KW-0812">Transmembrane</keyword>
<evidence type="ECO:0000256" key="7">
    <source>
        <dbReference type="SAM" id="Phobius"/>
    </source>
</evidence>
<keyword evidence="5 7" id="KW-1133">Transmembrane helix</keyword>
<reference evidence="8" key="1">
    <citation type="submission" date="2020-05" db="EMBL/GenBank/DDBJ databases">
        <title>Fertoebacter nigrum gen. nov., sp. nov., a new member of the family Rhodobacteraceae.</title>
        <authorList>
            <person name="Szuroczki S."/>
            <person name="Abbaszade G."/>
            <person name="Buni D."/>
            <person name="Schumann P."/>
            <person name="Toth E."/>
        </authorList>
    </citation>
    <scope>NUCLEOTIDE SEQUENCE</scope>
    <source>
        <strain evidence="8">RG-N-1a</strain>
    </source>
</reference>
<dbReference type="AlphaFoldDB" id="A0A8X8GTE6"/>
<name>A0A8X8GTE6_9RHOB</name>
<comment type="similarity">
    <text evidence="2">Belongs to the DoxX family.</text>
</comment>
<proteinExistence type="inferred from homology"/>
<keyword evidence="9" id="KW-1185">Reference proteome</keyword>
<evidence type="ECO:0000256" key="5">
    <source>
        <dbReference type="ARBA" id="ARBA00022989"/>
    </source>
</evidence>
<keyword evidence="6 7" id="KW-0472">Membrane</keyword>
<comment type="subcellular location">
    <subcellularLocation>
        <location evidence="1">Cell membrane</location>
        <topology evidence="1">Multi-pass membrane protein</topology>
    </subcellularLocation>
</comment>
<feature type="transmembrane region" description="Helical" evidence="7">
    <location>
        <begin position="67"/>
        <end position="84"/>
    </location>
</feature>